<reference evidence="2" key="1">
    <citation type="submission" date="2018-11" db="EMBL/GenBank/DDBJ databases">
        <authorList>
            <person name="Alioto T."/>
            <person name="Alioto T."/>
        </authorList>
    </citation>
    <scope>NUCLEOTIDE SEQUENCE</scope>
</reference>
<keyword evidence="2" id="KW-0808">Transferase</keyword>
<keyword evidence="2" id="KW-0012">Acyltransferase</keyword>
<organism evidence="2 3">
    <name type="scientific">Mytilus galloprovincialis</name>
    <name type="common">Mediterranean mussel</name>
    <dbReference type="NCBI Taxonomy" id="29158"/>
    <lineage>
        <taxon>Eukaryota</taxon>
        <taxon>Metazoa</taxon>
        <taxon>Spiralia</taxon>
        <taxon>Lophotrochozoa</taxon>
        <taxon>Mollusca</taxon>
        <taxon>Bivalvia</taxon>
        <taxon>Autobranchia</taxon>
        <taxon>Pteriomorphia</taxon>
        <taxon>Mytilida</taxon>
        <taxon>Mytiloidea</taxon>
        <taxon>Mytilidae</taxon>
        <taxon>Mytilinae</taxon>
        <taxon>Mytilus</taxon>
    </lineage>
</organism>
<dbReference type="AlphaFoldDB" id="A0A8B6BJD6"/>
<gene>
    <name evidence="2" type="ORF">MGAL_10B078380</name>
</gene>
<evidence type="ECO:0000313" key="2">
    <source>
        <dbReference type="EMBL" id="VDH90912.1"/>
    </source>
</evidence>
<keyword evidence="3" id="KW-1185">Reference proteome</keyword>
<dbReference type="Gene3D" id="3.90.260.10">
    <property type="entry name" value="Transglutaminase-like"/>
    <property type="match status" value="1"/>
</dbReference>
<evidence type="ECO:0000259" key="1">
    <source>
        <dbReference type="SMART" id="SM00460"/>
    </source>
</evidence>
<dbReference type="PANTHER" id="PTHR11590:SF40">
    <property type="entry name" value="HEMOCYTE PROTEIN-GLUTAMINE GAMMA-GLUTAMYLTRANSFERASE-LIKE PROTEIN"/>
    <property type="match status" value="1"/>
</dbReference>
<dbReference type="InterPro" id="IPR038765">
    <property type="entry name" value="Papain-like_cys_pep_sf"/>
</dbReference>
<dbReference type="OrthoDB" id="437511at2759"/>
<proteinExistence type="predicted"/>
<dbReference type="InterPro" id="IPR036985">
    <property type="entry name" value="Transglutaminase-like_sf"/>
</dbReference>
<feature type="domain" description="Transglutaminase-like" evidence="1">
    <location>
        <begin position="12"/>
        <end position="52"/>
    </location>
</feature>
<dbReference type="InterPro" id="IPR002931">
    <property type="entry name" value="Transglutaminase-like"/>
</dbReference>
<dbReference type="InterPro" id="IPR050779">
    <property type="entry name" value="Transglutaminase"/>
</dbReference>
<evidence type="ECO:0000313" key="3">
    <source>
        <dbReference type="Proteomes" id="UP000596742"/>
    </source>
</evidence>
<comment type="caution">
    <text evidence="2">The sequence shown here is derived from an EMBL/GenBank/DDBJ whole genome shotgun (WGS) entry which is preliminary data.</text>
</comment>
<dbReference type="GO" id="GO:0003810">
    <property type="term" value="F:protein-glutamine gamma-glutamyltransferase activity"/>
    <property type="evidence" value="ECO:0007669"/>
    <property type="project" value="UniProtKB-EC"/>
</dbReference>
<dbReference type="InterPro" id="IPR036238">
    <property type="entry name" value="Transglutaminase_C_sf"/>
</dbReference>
<dbReference type="SMART" id="SM00460">
    <property type="entry name" value="TGc"/>
    <property type="match status" value="1"/>
</dbReference>
<dbReference type="SUPFAM" id="SSF49309">
    <property type="entry name" value="Transglutaminase, two C-terminal domains"/>
    <property type="match status" value="2"/>
</dbReference>
<accession>A0A8B6BJD6</accession>
<dbReference type="InterPro" id="IPR013783">
    <property type="entry name" value="Ig-like_fold"/>
</dbReference>
<protein>
    <submittedName>
        <fullName evidence="2">Transglutaminase 1</fullName>
        <ecNumber evidence="2">2.3.2.13</ecNumber>
    </submittedName>
</protein>
<dbReference type="EMBL" id="UYJE01000181">
    <property type="protein sequence ID" value="VDH90912.1"/>
    <property type="molecule type" value="Genomic_DNA"/>
</dbReference>
<dbReference type="InterPro" id="IPR008958">
    <property type="entry name" value="Transglutaminase_C"/>
</dbReference>
<sequence>MKNNEKDKKTGKLKRLKTGDSVWNFHVWNECWMTRNDLGNGYDGWQVIDATPQEVSGGVYRCGPAPVTAIKRGELGRMQYDLPFVFAEVNADVIKWVKLSSSKWEKLDVDTSRVGKNISTKEPDGKPYDKNQSLFPWNWGKDDGRLDITHEYKYKEGTLEERLAVQNAGKASKKVRQVDEAEHMDVVMDIVGNDGILLGSNFDVEVKVKNQSKDHKVRTITVLDIGVEPKLYTGETGDEFAEKRYNDIRLKYEEEETFKFTLKPDDYLDHLEEQYMMNITATAQVKETGKVHIKEEDYRLRRPDIEVEAPKSGKRYKPFEINVSLKNPLSKPMTKCVVHVEANGIVNVEEKISDIPANSTWKHSITIKAKRYGRITMNVTLDCVEIKDITGYANIEIEP</sequence>
<dbReference type="Proteomes" id="UP000596742">
    <property type="component" value="Unassembled WGS sequence"/>
</dbReference>
<dbReference type="PANTHER" id="PTHR11590">
    <property type="entry name" value="PROTEIN-GLUTAMINE GAMMA-GLUTAMYLTRANSFERASE"/>
    <property type="match status" value="1"/>
</dbReference>
<dbReference type="EC" id="2.3.2.13" evidence="2"/>
<dbReference type="Pfam" id="PF00927">
    <property type="entry name" value="Transglut_C"/>
    <property type="match status" value="2"/>
</dbReference>
<dbReference type="Gene3D" id="2.60.40.10">
    <property type="entry name" value="Immunoglobulins"/>
    <property type="match status" value="2"/>
</dbReference>
<dbReference type="SUPFAM" id="SSF54001">
    <property type="entry name" value="Cysteine proteinases"/>
    <property type="match status" value="1"/>
</dbReference>
<name>A0A8B6BJD6_MYTGA</name>